<protein>
    <submittedName>
        <fullName evidence="1 3">Uncharacterized protein</fullName>
    </submittedName>
</protein>
<name>A0A183U6V0_TOXCA</name>
<dbReference type="Proteomes" id="UP000050794">
    <property type="component" value="Unassembled WGS sequence"/>
</dbReference>
<accession>A0A183U6V0</accession>
<evidence type="ECO:0000313" key="3">
    <source>
        <dbReference type="WBParaSite" id="TCNE_0000422001-mRNA-1"/>
    </source>
</evidence>
<reference evidence="1 2" key="2">
    <citation type="submission" date="2018-11" db="EMBL/GenBank/DDBJ databases">
        <authorList>
            <consortium name="Pathogen Informatics"/>
        </authorList>
    </citation>
    <scope>NUCLEOTIDE SEQUENCE [LARGE SCALE GENOMIC DNA]</scope>
</reference>
<keyword evidence="2" id="KW-1185">Reference proteome</keyword>
<reference evidence="3" key="1">
    <citation type="submission" date="2016-06" db="UniProtKB">
        <authorList>
            <consortium name="WormBaseParasite"/>
        </authorList>
    </citation>
    <scope>IDENTIFICATION</scope>
</reference>
<organism evidence="2 3">
    <name type="scientific">Toxocara canis</name>
    <name type="common">Canine roundworm</name>
    <dbReference type="NCBI Taxonomy" id="6265"/>
    <lineage>
        <taxon>Eukaryota</taxon>
        <taxon>Metazoa</taxon>
        <taxon>Ecdysozoa</taxon>
        <taxon>Nematoda</taxon>
        <taxon>Chromadorea</taxon>
        <taxon>Rhabditida</taxon>
        <taxon>Spirurina</taxon>
        <taxon>Ascaridomorpha</taxon>
        <taxon>Ascaridoidea</taxon>
        <taxon>Toxocaridae</taxon>
        <taxon>Toxocara</taxon>
    </lineage>
</organism>
<sequence length="105" mass="12247">MQEAIRDGRKYCLKERLGIRVINGILRCVSRYEAMDLSEDNRAPILLPTKRQADRRRSASKELAWRDTDDSLHRGRGEVLDSQRKNGGKACDKWVQDMQTIRSWT</sequence>
<dbReference type="AlphaFoldDB" id="A0A183U6V0"/>
<gene>
    <name evidence="1" type="ORF">TCNE_LOCUS4220</name>
</gene>
<evidence type="ECO:0000313" key="1">
    <source>
        <dbReference type="EMBL" id="VDM29937.1"/>
    </source>
</evidence>
<proteinExistence type="predicted"/>
<dbReference type="EMBL" id="UYWY01006660">
    <property type="protein sequence ID" value="VDM29937.1"/>
    <property type="molecule type" value="Genomic_DNA"/>
</dbReference>
<dbReference type="WBParaSite" id="TCNE_0000422001-mRNA-1">
    <property type="protein sequence ID" value="TCNE_0000422001-mRNA-1"/>
    <property type="gene ID" value="TCNE_0000422001"/>
</dbReference>
<evidence type="ECO:0000313" key="2">
    <source>
        <dbReference type="Proteomes" id="UP000050794"/>
    </source>
</evidence>